<keyword evidence="2" id="KW-0862">Zinc</keyword>
<evidence type="ECO:0000256" key="5">
    <source>
        <dbReference type="ARBA" id="ARBA00023163"/>
    </source>
</evidence>
<organism evidence="9 10">
    <name type="scientific">Sporothrix eucalyptigena</name>
    <dbReference type="NCBI Taxonomy" id="1812306"/>
    <lineage>
        <taxon>Eukaryota</taxon>
        <taxon>Fungi</taxon>
        <taxon>Dikarya</taxon>
        <taxon>Ascomycota</taxon>
        <taxon>Pezizomycotina</taxon>
        <taxon>Sordariomycetes</taxon>
        <taxon>Sordariomycetidae</taxon>
        <taxon>Ophiostomatales</taxon>
        <taxon>Ophiostomataceae</taxon>
        <taxon>Sporothrix</taxon>
    </lineage>
</organism>
<dbReference type="PANTHER" id="PTHR31944:SF131">
    <property type="entry name" value="HEME-RESPONSIVE ZINC FINGER TRANSCRIPTION FACTOR HAP1"/>
    <property type="match status" value="1"/>
</dbReference>
<keyword evidence="10" id="KW-1185">Reference proteome</keyword>
<feature type="compositionally biased region" description="Polar residues" evidence="7">
    <location>
        <begin position="186"/>
        <end position="202"/>
    </location>
</feature>
<feature type="compositionally biased region" description="Acidic residues" evidence="7">
    <location>
        <begin position="109"/>
        <end position="120"/>
    </location>
</feature>
<feature type="compositionally biased region" description="Polar residues" evidence="7">
    <location>
        <begin position="276"/>
        <end position="290"/>
    </location>
</feature>
<gene>
    <name evidence="9" type="ORF">SEUCBS140593_006573</name>
</gene>
<proteinExistence type="predicted"/>
<evidence type="ECO:0000256" key="1">
    <source>
        <dbReference type="ARBA" id="ARBA00022723"/>
    </source>
</evidence>
<dbReference type="CDD" id="cd12148">
    <property type="entry name" value="fungal_TF_MHR"/>
    <property type="match status" value="1"/>
</dbReference>
<dbReference type="InterPro" id="IPR007219">
    <property type="entry name" value="XnlR_reg_dom"/>
</dbReference>
<dbReference type="Proteomes" id="UP001642482">
    <property type="component" value="Unassembled WGS sequence"/>
</dbReference>
<feature type="compositionally biased region" description="Basic and acidic residues" evidence="7">
    <location>
        <begin position="1"/>
        <end position="15"/>
    </location>
</feature>
<feature type="region of interest" description="Disordered" evidence="7">
    <location>
        <begin position="81"/>
        <end position="202"/>
    </location>
</feature>
<evidence type="ECO:0000256" key="6">
    <source>
        <dbReference type="ARBA" id="ARBA00023242"/>
    </source>
</evidence>
<evidence type="ECO:0000259" key="8">
    <source>
        <dbReference type="PROSITE" id="PS50048"/>
    </source>
</evidence>
<dbReference type="InterPro" id="IPR001138">
    <property type="entry name" value="Zn2Cys6_DnaBD"/>
</dbReference>
<reference evidence="9 10" key="1">
    <citation type="submission" date="2024-01" db="EMBL/GenBank/DDBJ databases">
        <authorList>
            <person name="Allen C."/>
            <person name="Tagirdzhanova G."/>
        </authorList>
    </citation>
    <scope>NUCLEOTIDE SEQUENCE [LARGE SCALE GENOMIC DNA]</scope>
</reference>
<feature type="region of interest" description="Disordered" evidence="7">
    <location>
        <begin position="268"/>
        <end position="290"/>
    </location>
</feature>
<accession>A0ABP0C836</accession>
<dbReference type="PANTHER" id="PTHR31944">
    <property type="entry name" value="HEME-RESPONSIVE ZINC FINGER TRANSCRIPTION FACTOR HAP1"/>
    <property type="match status" value="1"/>
</dbReference>
<dbReference type="InterPro" id="IPR036864">
    <property type="entry name" value="Zn2-C6_fun-type_DNA-bd_sf"/>
</dbReference>
<feature type="compositionally biased region" description="Polar residues" evidence="7">
    <location>
        <begin position="836"/>
        <end position="855"/>
    </location>
</feature>
<dbReference type="PROSITE" id="PS00463">
    <property type="entry name" value="ZN2_CY6_FUNGAL_1"/>
    <property type="match status" value="1"/>
</dbReference>
<keyword evidence="3" id="KW-0805">Transcription regulation</keyword>
<keyword evidence="4" id="KW-0238">DNA-binding</keyword>
<dbReference type="PROSITE" id="PS50048">
    <property type="entry name" value="ZN2_CY6_FUNGAL_2"/>
    <property type="match status" value="1"/>
</dbReference>
<dbReference type="SUPFAM" id="SSF57701">
    <property type="entry name" value="Zn2/Cys6 DNA-binding domain"/>
    <property type="match status" value="1"/>
</dbReference>
<evidence type="ECO:0000256" key="7">
    <source>
        <dbReference type="SAM" id="MobiDB-lite"/>
    </source>
</evidence>
<feature type="compositionally biased region" description="Low complexity" evidence="7">
    <location>
        <begin position="826"/>
        <end position="835"/>
    </location>
</feature>
<dbReference type="InterPro" id="IPR051430">
    <property type="entry name" value="Fungal_TF_Env_Response"/>
</dbReference>
<feature type="domain" description="Zn(2)-C6 fungal-type" evidence="8">
    <location>
        <begin position="55"/>
        <end position="84"/>
    </location>
</feature>
<dbReference type="SMART" id="SM00906">
    <property type="entry name" value="Fungal_trans"/>
    <property type="match status" value="1"/>
</dbReference>
<sequence length="991" mass="108336">MDEHHTAPDRTDRTEAQAPAPRRTSPTPPLGARNLVFDVANWHPKPVKRPRPVKSCTECRRRKLRCDRRCPCSQCQRSYRVCKYGSGGNGSAGSSSKSADPNNPNADSEGSEGSEDDDDSVPGSGAGERPPKRHLGRPGSGSTPHQPIAITATTSSNHPPPNSSLNLLLNPPSPAHQHATLPPPSLAQQQPDPYSAYPPSSQPIAAVSMQNSFTFEQIYSALDNTEPLMSSNDENLRKAVASYVMLIMERVDRLEKFAVARNPSALSLRHLRQQPPGDSQQRVIESSSTTMRSLSVKGRNGLRTRYFGQNCTRVLLNLFDEAKDFMSNQVKRATTGDLFWRLERIHNALQESHLQTLQPITVYVDSMMPVQKRMADILPRRDVCERLVRAYVNVSEGLYRVIHVPTFLQEFDAYWANGVTGSVGSGMGATNIGARAGGPSGGGGTAGGGVVPGQGVTEDFLPRLLCMLCIGGRFETESKGLAYDRSDGVHIPTACALVRSWLDGLRGKPSVDVITLQTEVLLLHASRMIQPRSQRIWTELGIISRLAMAMGLHRDPSEFAPDITPFQGECRRKLWFTIMDMDLHVSLASGLPSALRPGEFTCRPPRNLDDNDLYLEMPSLPPGKPMDQYTEAQMQLFAANTLPLRMRASDLLCNIDSLTDYWEVMDVGGDLEKALDDINCLFPRNAALNSHQKHKEWRMRAMLDMHVRRPLLALYRPFALSASADCPPPAAISDVYLKSSMAMLTYMEELDPTIPGFDDVSHMYYVILRNDIVQAAFSVCFYIKQAVEAETSPGTVGGMRSGSAGAGNQVDASSPPLAHIHGGAAGSTTSAPGSSNSWGVGRNNSGVGAGRNNTSSRKTSLIWTSAYMIRTVERTVENLARLVNDLSFDLRDVIALATVLGSVMPAGSPAQRSDHIRTQVGRVLDTCVDKLRNHSSPAIRAAVMGQNLPPMGHHGPGGYDGRQILSSSPSQTDESALWDTDFWDLWTPKRA</sequence>
<feature type="region of interest" description="Disordered" evidence="7">
    <location>
        <begin position="793"/>
        <end position="855"/>
    </location>
</feature>
<comment type="caution">
    <text evidence="9">The sequence shown here is derived from an EMBL/GenBank/DDBJ whole genome shotgun (WGS) entry which is preliminary data.</text>
</comment>
<keyword evidence="5" id="KW-0804">Transcription</keyword>
<evidence type="ECO:0000256" key="4">
    <source>
        <dbReference type="ARBA" id="ARBA00023125"/>
    </source>
</evidence>
<name>A0ABP0C836_9PEZI</name>
<evidence type="ECO:0000256" key="3">
    <source>
        <dbReference type="ARBA" id="ARBA00023015"/>
    </source>
</evidence>
<protein>
    <recommendedName>
        <fullName evidence="8">Zn(2)-C6 fungal-type domain-containing protein</fullName>
    </recommendedName>
</protein>
<evidence type="ECO:0000313" key="10">
    <source>
        <dbReference type="Proteomes" id="UP001642482"/>
    </source>
</evidence>
<keyword evidence="6" id="KW-0539">Nucleus</keyword>
<evidence type="ECO:0000313" key="9">
    <source>
        <dbReference type="EMBL" id="CAK7227429.1"/>
    </source>
</evidence>
<evidence type="ECO:0000256" key="2">
    <source>
        <dbReference type="ARBA" id="ARBA00022833"/>
    </source>
</evidence>
<dbReference type="Pfam" id="PF04082">
    <property type="entry name" value="Fungal_trans"/>
    <property type="match status" value="1"/>
</dbReference>
<keyword evidence="1" id="KW-0479">Metal-binding</keyword>
<dbReference type="Gene3D" id="4.10.240.10">
    <property type="entry name" value="Zn(2)-C6 fungal-type DNA-binding domain"/>
    <property type="match status" value="1"/>
</dbReference>
<dbReference type="SMART" id="SM00066">
    <property type="entry name" value="GAL4"/>
    <property type="match status" value="1"/>
</dbReference>
<feature type="region of interest" description="Disordered" evidence="7">
    <location>
        <begin position="1"/>
        <end position="58"/>
    </location>
</feature>
<dbReference type="EMBL" id="CAWUHD010000072">
    <property type="protein sequence ID" value="CAK7227429.1"/>
    <property type="molecule type" value="Genomic_DNA"/>
</dbReference>